<keyword evidence="3 5" id="KW-0418">Kinase</keyword>
<accession>A0ABV8S478</accession>
<evidence type="ECO:0000256" key="1">
    <source>
        <dbReference type="ARBA" id="ARBA00010688"/>
    </source>
</evidence>
<dbReference type="InterPro" id="IPR029056">
    <property type="entry name" value="Ribokinase-like"/>
</dbReference>
<dbReference type="CDD" id="cd01166">
    <property type="entry name" value="KdgK"/>
    <property type="match status" value="1"/>
</dbReference>
<dbReference type="InterPro" id="IPR050306">
    <property type="entry name" value="PfkB_Carbo_kinase"/>
</dbReference>
<dbReference type="GO" id="GO:0016301">
    <property type="term" value="F:kinase activity"/>
    <property type="evidence" value="ECO:0007669"/>
    <property type="project" value="UniProtKB-KW"/>
</dbReference>
<dbReference type="EC" id="2.7.1.-" evidence="5"/>
<keyword evidence="5" id="KW-0560">Oxidoreductase</keyword>
<dbReference type="PANTHER" id="PTHR43085:SF57">
    <property type="entry name" value="CARBOHYDRATE KINASE PFKB DOMAIN-CONTAINING PROTEIN"/>
    <property type="match status" value="1"/>
</dbReference>
<name>A0ABV8S478_9BACL</name>
<dbReference type="Gene3D" id="3.40.1620.20">
    <property type="match status" value="1"/>
</dbReference>
<evidence type="ECO:0000313" key="6">
    <source>
        <dbReference type="Proteomes" id="UP001595755"/>
    </source>
</evidence>
<evidence type="ECO:0000313" key="5">
    <source>
        <dbReference type="EMBL" id="MFC4302166.1"/>
    </source>
</evidence>
<dbReference type="RefSeq" id="WP_204600948.1">
    <property type="nucleotide sequence ID" value="NZ_JBHSED010000003.1"/>
</dbReference>
<dbReference type="Pfam" id="PF00294">
    <property type="entry name" value="PfkB"/>
    <property type="match status" value="1"/>
</dbReference>
<dbReference type="EMBL" id="JBHSED010000003">
    <property type="protein sequence ID" value="MFC4302166.1"/>
    <property type="molecule type" value="Genomic_DNA"/>
</dbReference>
<feature type="domain" description="Carbohydrate kinase PfkB" evidence="4">
    <location>
        <begin position="16"/>
        <end position="307"/>
    </location>
</feature>
<dbReference type="InterPro" id="IPR002173">
    <property type="entry name" value="Carboh/pur_kinase_PfkB_CS"/>
</dbReference>
<evidence type="ECO:0000259" key="4">
    <source>
        <dbReference type="Pfam" id="PF00294"/>
    </source>
</evidence>
<protein>
    <submittedName>
        <fullName evidence="5">Carbohydrate kinase family protein</fullName>
        <ecNumber evidence="5">2.7.1.-</ecNumber>
    </submittedName>
</protein>
<comment type="caution">
    <text evidence="5">The sequence shown here is derived from an EMBL/GenBank/DDBJ whole genome shotgun (WGS) entry which is preliminary data.</text>
</comment>
<dbReference type="Gene3D" id="6.10.140.490">
    <property type="match status" value="1"/>
</dbReference>
<keyword evidence="6" id="KW-1185">Reference proteome</keyword>
<dbReference type="GO" id="GO:0016491">
    <property type="term" value="F:oxidoreductase activity"/>
    <property type="evidence" value="ECO:0007669"/>
    <property type="project" value="UniProtKB-KW"/>
</dbReference>
<organism evidence="5 6">
    <name type="scientific">Cohnella boryungensis</name>
    <dbReference type="NCBI Taxonomy" id="768479"/>
    <lineage>
        <taxon>Bacteria</taxon>
        <taxon>Bacillati</taxon>
        <taxon>Bacillota</taxon>
        <taxon>Bacilli</taxon>
        <taxon>Bacillales</taxon>
        <taxon>Paenibacillaceae</taxon>
        <taxon>Cohnella</taxon>
    </lineage>
</organism>
<gene>
    <name evidence="5" type="ORF">ACFO1S_01780</name>
</gene>
<keyword evidence="2 5" id="KW-0808">Transferase</keyword>
<comment type="similarity">
    <text evidence="1">Belongs to the carbohydrate kinase PfkB family.</text>
</comment>
<evidence type="ECO:0000256" key="2">
    <source>
        <dbReference type="ARBA" id="ARBA00022679"/>
    </source>
</evidence>
<dbReference type="InterPro" id="IPR011611">
    <property type="entry name" value="PfkB_dom"/>
</dbReference>
<dbReference type="Gene3D" id="3.40.1190.30">
    <property type="match status" value="1"/>
</dbReference>
<dbReference type="PRINTS" id="PR00990">
    <property type="entry name" value="RIBOKINASE"/>
</dbReference>
<dbReference type="SUPFAM" id="SSF53613">
    <property type="entry name" value="Ribokinase-like"/>
    <property type="match status" value="1"/>
</dbReference>
<dbReference type="PROSITE" id="PS00583">
    <property type="entry name" value="PFKB_KINASES_1"/>
    <property type="match status" value="1"/>
</dbReference>
<evidence type="ECO:0000256" key="3">
    <source>
        <dbReference type="ARBA" id="ARBA00022777"/>
    </source>
</evidence>
<reference evidence="6" key="1">
    <citation type="journal article" date="2019" name="Int. J. Syst. Evol. Microbiol.">
        <title>The Global Catalogue of Microorganisms (GCM) 10K type strain sequencing project: providing services to taxonomists for standard genome sequencing and annotation.</title>
        <authorList>
            <consortium name="The Broad Institute Genomics Platform"/>
            <consortium name="The Broad Institute Genome Sequencing Center for Infectious Disease"/>
            <person name="Wu L."/>
            <person name="Ma J."/>
        </authorList>
    </citation>
    <scope>NUCLEOTIDE SEQUENCE [LARGE SCALE GENOMIC DNA]</scope>
    <source>
        <strain evidence="6">CGMCC 4.1641</strain>
    </source>
</reference>
<dbReference type="PANTHER" id="PTHR43085">
    <property type="entry name" value="HEXOKINASE FAMILY MEMBER"/>
    <property type="match status" value="1"/>
</dbReference>
<sequence length="318" mass="35204">MLEFNRPLALQDRENDVLTVGELLVDLISEDYGDAHEGASYRKYFGGSPANIAMNVRKLGIQSQLAAAVGDDGLGKFLLDRLLSEGIEPAFVETVQEATSLVLLTKSRATPIPIFYRQADYRLSYRPQLEEILRKSKFLHFSCWPLSMSPSRDTIERMIDTAKRHRVWIGFDPNYHPMLWPKDEDGVAYVKSIIGQADMIKPSDDDAERLFGKDTPDNQILKFLSLGAKLVVLTLGKDGALASDGKETIRFPTLAAEVADTTGAGDAFWSGFYAALVRGHAIREAISLGFAVSAYKLRFTGAVVDLPDLETIQHSYGL</sequence>
<proteinExistence type="inferred from homology"/>
<dbReference type="Proteomes" id="UP001595755">
    <property type="component" value="Unassembled WGS sequence"/>
</dbReference>
<dbReference type="InterPro" id="IPR002139">
    <property type="entry name" value="Ribo/fructo_kinase"/>
</dbReference>